<dbReference type="SUPFAM" id="SSF55874">
    <property type="entry name" value="ATPase domain of HSP90 chaperone/DNA topoisomerase II/histidine kinase"/>
    <property type="match status" value="1"/>
</dbReference>
<feature type="transmembrane region" description="Helical" evidence="4">
    <location>
        <begin position="362"/>
        <end position="381"/>
    </location>
</feature>
<keyword evidence="6" id="KW-0808">Transferase</keyword>
<accession>A0AA96IKF4</accession>
<dbReference type="EC" id="2.7.13.3" evidence="2"/>
<dbReference type="SUPFAM" id="SSF47384">
    <property type="entry name" value="Homodimeric domain of signal transducing histidine kinase"/>
    <property type="match status" value="1"/>
</dbReference>
<dbReference type="Gene3D" id="3.30.565.10">
    <property type="entry name" value="Histidine kinase-like ATPase, C-terminal domain"/>
    <property type="match status" value="1"/>
</dbReference>
<dbReference type="InterPro" id="IPR011623">
    <property type="entry name" value="7TMR_DISM_rcpt_extracell_dom1"/>
</dbReference>
<reference evidence="6" key="1">
    <citation type="submission" date="2023-09" db="EMBL/GenBank/DDBJ databases">
        <title>Arcobacter tbilisiensis sp. nov. isolated from chicken meat in Tbilisi, Georgia.</title>
        <authorList>
            <person name="Matthias R."/>
            <person name="Zautner A.E."/>
        </authorList>
    </citation>
    <scope>NUCLEOTIDE SEQUENCE</scope>
    <source>
        <strain evidence="6">LEO 62</strain>
    </source>
</reference>
<keyword evidence="4" id="KW-1133">Transmembrane helix</keyword>
<comment type="catalytic activity">
    <reaction evidence="1">
        <text>ATP + protein L-histidine = ADP + protein N-phospho-L-histidine.</text>
        <dbReference type="EC" id="2.7.13.3"/>
    </reaction>
</comment>
<feature type="transmembrane region" description="Helical" evidence="4">
    <location>
        <begin position="330"/>
        <end position="356"/>
    </location>
</feature>
<dbReference type="InterPro" id="IPR036097">
    <property type="entry name" value="HisK_dim/P_sf"/>
</dbReference>
<feature type="transmembrane region" description="Helical" evidence="4">
    <location>
        <begin position="239"/>
        <end position="259"/>
    </location>
</feature>
<dbReference type="RefSeq" id="WP_390871173.1">
    <property type="nucleotide sequence ID" value="NZ_CP128652.1"/>
</dbReference>
<dbReference type="CDD" id="cd00082">
    <property type="entry name" value="HisKA"/>
    <property type="match status" value="1"/>
</dbReference>
<proteinExistence type="predicted"/>
<dbReference type="Pfam" id="PF07696">
    <property type="entry name" value="7TMR-DISMED2"/>
    <property type="match status" value="1"/>
</dbReference>
<gene>
    <name evidence="6" type="ORF">RMP68_09740</name>
</gene>
<evidence type="ECO:0000259" key="5">
    <source>
        <dbReference type="PROSITE" id="PS50109"/>
    </source>
</evidence>
<evidence type="ECO:0000256" key="2">
    <source>
        <dbReference type="ARBA" id="ARBA00012438"/>
    </source>
</evidence>
<dbReference type="InterPro" id="IPR011622">
    <property type="entry name" value="7TMR_DISM_rcpt_extracell_dom2"/>
</dbReference>
<organism evidence="6">
    <name type="scientific">Arcobacter cryaerophilus gv. pseudocryaerophilus</name>
    <dbReference type="NCBI Taxonomy" id="2933791"/>
    <lineage>
        <taxon>Bacteria</taxon>
        <taxon>Pseudomonadati</taxon>
        <taxon>Campylobacterota</taxon>
        <taxon>Epsilonproteobacteria</taxon>
        <taxon>Campylobacterales</taxon>
        <taxon>Arcobacteraceae</taxon>
        <taxon>Aliarcobacter</taxon>
    </lineage>
</organism>
<dbReference type="PANTHER" id="PTHR43547:SF2">
    <property type="entry name" value="HYBRID SIGNAL TRANSDUCTION HISTIDINE KINASE C"/>
    <property type="match status" value="1"/>
</dbReference>
<evidence type="ECO:0000256" key="1">
    <source>
        <dbReference type="ARBA" id="ARBA00000085"/>
    </source>
</evidence>
<dbReference type="InterPro" id="IPR003661">
    <property type="entry name" value="HisK_dim/P_dom"/>
</dbReference>
<dbReference type="Pfam" id="PF07695">
    <property type="entry name" value="7TMR-DISM_7TM"/>
    <property type="match status" value="1"/>
</dbReference>
<evidence type="ECO:0000313" key="6">
    <source>
        <dbReference type="EMBL" id="WNL33769.1"/>
    </source>
</evidence>
<protein>
    <recommendedName>
        <fullName evidence="2">histidine kinase</fullName>
        <ecNumber evidence="2">2.7.13.3</ecNumber>
    </recommendedName>
</protein>
<dbReference type="Gene3D" id="1.10.287.130">
    <property type="match status" value="1"/>
</dbReference>
<dbReference type="EMBL" id="CP134856">
    <property type="protein sequence ID" value="WNL33769.1"/>
    <property type="molecule type" value="Genomic_DNA"/>
</dbReference>
<evidence type="ECO:0000256" key="4">
    <source>
        <dbReference type="SAM" id="Phobius"/>
    </source>
</evidence>
<feature type="transmembrane region" description="Helical" evidence="4">
    <location>
        <begin position="301"/>
        <end position="323"/>
    </location>
</feature>
<dbReference type="PROSITE" id="PS50109">
    <property type="entry name" value="HIS_KIN"/>
    <property type="match status" value="1"/>
</dbReference>
<feature type="transmembrane region" description="Helical" evidence="4">
    <location>
        <begin position="204"/>
        <end position="227"/>
    </location>
</feature>
<keyword evidence="4" id="KW-0812">Transmembrane</keyword>
<dbReference type="Pfam" id="PF02518">
    <property type="entry name" value="HATPase_c"/>
    <property type="match status" value="1"/>
</dbReference>
<keyword evidence="4" id="KW-0472">Membrane</keyword>
<keyword evidence="3" id="KW-0597">Phosphoprotein</keyword>
<sequence>MLKIFIFIFLLQFNLFSKTFDISSLENVIKLDNIEYISDEENKYTYEDILNKNDLNILEFMHIGPATGPFWTRSTIENNSNIEKEITLYNPLAGINKIDVYILKDNKLTKIVYLGDLRAQELRDSISTYSSFDLKIKPNEAITIISKIENFYIYNLGWKISKTYDFFSQESKKIFLAGIFGSLIFLFSAYNILNFILYKNKSYLIIFAIGFSIFLYQYGFHGILYFLNINLNLELITFITWNSPAFCGIFLLLFTYIFFEQQKKYKKSSYITILLILLYIFCTLLLIYAQFFNQKFFKYTWLLTITFLSSTFYLLLFAIYTLIKNEIGAIYYILGKSLFFIIVFVNTLGLFNLVHYEGMTKFLIPFAYTIDLLALVIVLYMKNKQEQEELIKAKMILLEQSRFNSMGQAIGHVSHQWKTPLTSIGTSLTLLETIFHHENNKLNTVFEKQLPSMKKSIDIMKKSIDEFSTYYQTNMEKEDFILIQTIQNIVDILKSKLILNKINIIYEIDKDLKLYSYEHIISNTFLVLFNNSLEAFDTFNDENYIKISANIIDNKTIITYEDNAGGIKIKPIELVFDYFVTSKNNNKSSGIGLAVVKLLIQERLNGEISVTNNDAGAVFTINI</sequence>
<name>A0AA96IKF4_9BACT</name>
<dbReference type="InterPro" id="IPR003594">
    <property type="entry name" value="HATPase_dom"/>
</dbReference>
<keyword evidence="6" id="KW-0418">Kinase</keyword>
<dbReference type="InterPro" id="IPR005467">
    <property type="entry name" value="His_kinase_dom"/>
</dbReference>
<evidence type="ECO:0000256" key="3">
    <source>
        <dbReference type="ARBA" id="ARBA00022553"/>
    </source>
</evidence>
<feature type="domain" description="Histidine kinase" evidence="5">
    <location>
        <begin position="412"/>
        <end position="623"/>
    </location>
</feature>
<dbReference type="GO" id="GO:0000155">
    <property type="term" value="F:phosphorelay sensor kinase activity"/>
    <property type="evidence" value="ECO:0007669"/>
    <property type="project" value="InterPro"/>
</dbReference>
<dbReference type="InterPro" id="IPR036890">
    <property type="entry name" value="HATPase_C_sf"/>
</dbReference>
<feature type="transmembrane region" description="Helical" evidence="4">
    <location>
        <begin position="174"/>
        <end position="197"/>
    </location>
</feature>
<feature type="transmembrane region" description="Helical" evidence="4">
    <location>
        <begin position="271"/>
        <end position="289"/>
    </location>
</feature>
<dbReference type="AlphaFoldDB" id="A0AA96IKF4"/>
<dbReference type="Proteomes" id="UP001305220">
    <property type="component" value="Chromosome"/>
</dbReference>
<dbReference type="Gene3D" id="2.60.40.2380">
    <property type="match status" value="1"/>
</dbReference>
<dbReference type="PANTHER" id="PTHR43547">
    <property type="entry name" value="TWO-COMPONENT HISTIDINE KINASE"/>
    <property type="match status" value="1"/>
</dbReference>